<gene>
    <name evidence="7" type="ORF">RHOBADRAFT_42814</name>
</gene>
<evidence type="ECO:0000256" key="5">
    <source>
        <dbReference type="SAM" id="MobiDB-lite"/>
    </source>
</evidence>
<dbReference type="InterPro" id="IPR000058">
    <property type="entry name" value="Znf_AN1"/>
</dbReference>
<dbReference type="InterPro" id="IPR057358">
    <property type="entry name" value="UBL_ZFAND1-like"/>
</dbReference>
<accession>A0A194S7F1</accession>
<name>A0A194S7F1_RHOGW</name>
<sequence>MVPPPTNTGSPCAHCRHTEFLPLTCPKCLAHFCSTHAPPSNHACSASLSPPPPPSGQVDSPSLTSLLPDRDRHARLAAPEPPSPHAAALRSRQQAALAKFKTKAAASRSSSTTSSPARGPTTTAAPPPKPINPALALSRLKHRAAPLDPRHATRQGDVPLGERRFFSVRVGGSEADEGREVWAAKSISGGKALDLAADLLHVSNRNHLTTDPAQRLSLALSHPPDDALPPLSRIDLAQPLAAQVPDGACVVLLRGQVWA</sequence>
<evidence type="ECO:0000256" key="4">
    <source>
        <dbReference type="PROSITE-ProRule" id="PRU00449"/>
    </source>
</evidence>
<dbReference type="Proteomes" id="UP000053890">
    <property type="component" value="Unassembled WGS sequence"/>
</dbReference>
<evidence type="ECO:0000259" key="6">
    <source>
        <dbReference type="PROSITE" id="PS51039"/>
    </source>
</evidence>
<reference evidence="7 8" key="1">
    <citation type="journal article" date="2015" name="Front. Microbiol.">
        <title>Genome sequence of the plant growth promoting endophytic yeast Rhodotorula graminis WP1.</title>
        <authorList>
            <person name="Firrincieli A."/>
            <person name="Otillar R."/>
            <person name="Salamov A."/>
            <person name="Schmutz J."/>
            <person name="Khan Z."/>
            <person name="Redman R.S."/>
            <person name="Fleck N.D."/>
            <person name="Lindquist E."/>
            <person name="Grigoriev I.V."/>
            <person name="Doty S.L."/>
        </authorList>
    </citation>
    <scope>NUCLEOTIDE SEQUENCE [LARGE SCALE GENOMIC DNA]</scope>
    <source>
        <strain evidence="7 8">WP1</strain>
    </source>
</reference>
<dbReference type="SMART" id="SM00154">
    <property type="entry name" value="ZnF_AN1"/>
    <property type="match status" value="1"/>
</dbReference>
<dbReference type="GeneID" id="28974560"/>
<keyword evidence="1" id="KW-0479">Metal-binding</keyword>
<evidence type="ECO:0000313" key="8">
    <source>
        <dbReference type="Proteomes" id="UP000053890"/>
    </source>
</evidence>
<protein>
    <recommendedName>
        <fullName evidence="6">AN1-type domain-containing protein</fullName>
    </recommendedName>
</protein>
<dbReference type="InterPro" id="IPR035896">
    <property type="entry name" value="AN1-like_Znf"/>
</dbReference>
<dbReference type="Gene3D" id="4.10.1110.10">
    <property type="entry name" value="AN1-like Zinc finger"/>
    <property type="match status" value="1"/>
</dbReference>
<organism evidence="7 8">
    <name type="scientific">Rhodotorula graminis (strain WP1)</name>
    <dbReference type="NCBI Taxonomy" id="578459"/>
    <lineage>
        <taxon>Eukaryota</taxon>
        <taxon>Fungi</taxon>
        <taxon>Dikarya</taxon>
        <taxon>Basidiomycota</taxon>
        <taxon>Pucciniomycotina</taxon>
        <taxon>Microbotryomycetes</taxon>
        <taxon>Sporidiobolales</taxon>
        <taxon>Sporidiobolaceae</taxon>
        <taxon>Rhodotorula</taxon>
    </lineage>
</organism>
<keyword evidence="8" id="KW-1185">Reference proteome</keyword>
<dbReference type="Pfam" id="PF25327">
    <property type="entry name" value="UBL_ZFAND1"/>
    <property type="match status" value="1"/>
</dbReference>
<keyword evidence="3" id="KW-0862">Zinc</keyword>
<dbReference type="OMA" id="NHACSAS"/>
<evidence type="ECO:0000256" key="2">
    <source>
        <dbReference type="ARBA" id="ARBA00022771"/>
    </source>
</evidence>
<proteinExistence type="predicted"/>
<evidence type="ECO:0000256" key="3">
    <source>
        <dbReference type="ARBA" id="ARBA00022833"/>
    </source>
</evidence>
<keyword evidence="2 4" id="KW-0863">Zinc-finger</keyword>
<dbReference type="RefSeq" id="XP_018272523.1">
    <property type="nucleotide sequence ID" value="XM_018414112.1"/>
</dbReference>
<feature type="domain" description="AN1-type" evidence="6">
    <location>
        <begin position="6"/>
        <end position="52"/>
    </location>
</feature>
<feature type="region of interest" description="Disordered" evidence="5">
    <location>
        <begin position="41"/>
        <end position="133"/>
    </location>
</feature>
<evidence type="ECO:0000313" key="7">
    <source>
        <dbReference type="EMBL" id="KPV76474.1"/>
    </source>
</evidence>
<feature type="compositionally biased region" description="Low complexity" evidence="5">
    <location>
        <begin position="85"/>
        <end position="124"/>
    </location>
</feature>
<dbReference type="OrthoDB" id="431929at2759"/>
<dbReference type="GO" id="GO:0008270">
    <property type="term" value="F:zinc ion binding"/>
    <property type="evidence" value="ECO:0007669"/>
    <property type="project" value="UniProtKB-KW"/>
</dbReference>
<dbReference type="PROSITE" id="PS51039">
    <property type="entry name" value="ZF_AN1"/>
    <property type="match status" value="1"/>
</dbReference>
<dbReference type="STRING" id="578459.A0A194S7F1"/>
<evidence type="ECO:0000256" key="1">
    <source>
        <dbReference type="ARBA" id="ARBA00022723"/>
    </source>
</evidence>
<dbReference type="AlphaFoldDB" id="A0A194S7F1"/>
<dbReference type="EMBL" id="KQ474076">
    <property type="protein sequence ID" value="KPV76474.1"/>
    <property type="molecule type" value="Genomic_DNA"/>
</dbReference>
<dbReference type="SUPFAM" id="SSF118310">
    <property type="entry name" value="AN1-like Zinc finger"/>
    <property type="match status" value="1"/>
</dbReference>